<protein>
    <submittedName>
        <fullName evidence="2">ThuA domain-containing protein</fullName>
    </submittedName>
</protein>
<comment type="caution">
    <text evidence="2">The sequence shown here is derived from an EMBL/GenBank/DDBJ whole genome shotgun (WGS) entry which is preliminary data.</text>
</comment>
<dbReference type="InterPro" id="IPR029062">
    <property type="entry name" value="Class_I_gatase-like"/>
</dbReference>
<dbReference type="Pfam" id="PF06283">
    <property type="entry name" value="ThuA"/>
    <property type="match status" value="1"/>
</dbReference>
<dbReference type="PANTHER" id="PTHR40469">
    <property type="entry name" value="SECRETED GLYCOSYL HYDROLASE"/>
    <property type="match status" value="1"/>
</dbReference>
<evidence type="ECO:0000313" key="2">
    <source>
        <dbReference type="EMBL" id="MCC2220092.1"/>
    </source>
</evidence>
<reference evidence="2 3" key="1">
    <citation type="submission" date="2021-10" db="EMBL/GenBank/DDBJ databases">
        <title>Anaerobic single-cell dispensing facilitates the cultivation of human gut bacteria.</title>
        <authorList>
            <person name="Afrizal A."/>
        </authorList>
    </citation>
    <scope>NUCLEOTIDE SEQUENCE [LARGE SCALE GENOMIC DNA]</scope>
    <source>
        <strain evidence="2 3">CLA-AA-H224</strain>
    </source>
</reference>
<dbReference type="Proteomes" id="UP001198200">
    <property type="component" value="Unassembled WGS sequence"/>
</dbReference>
<dbReference type="PANTHER" id="PTHR40469:SF2">
    <property type="entry name" value="GALACTOSE-BINDING DOMAIN-LIKE SUPERFAMILY PROTEIN"/>
    <property type="match status" value="1"/>
</dbReference>
<dbReference type="EMBL" id="JAJEQN010000001">
    <property type="protein sequence ID" value="MCC2220092.1"/>
    <property type="molecule type" value="Genomic_DNA"/>
</dbReference>
<accession>A0AAE3JBQ1</accession>
<evidence type="ECO:0000259" key="1">
    <source>
        <dbReference type="Pfam" id="PF06283"/>
    </source>
</evidence>
<dbReference type="RefSeq" id="WP_308730795.1">
    <property type="nucleotide sequence ID" value="NZ_JAJEQN010000001.1"/>
</dbReference>
<evidence type="ECO:0000313" key="3">
    <source>
        <dbReference type="Proteomes" id="UP001198200"/>
    </source>
</evidence>
<proteinExistence type="predicted"/>
<sequence length="205" mass="23208">MKKKILVIGNYTDAIYHGLAGVDKRLASILSDYELICTDDTSKLLSLEKDHISGIISYLDIWQSKLYDDEANAFEHFVANGGGALLLHNGISIQSQDRLLTLAGAKFLGHPHHEVIRFEPSAHPVTEGCKSFSLDEEPYQFEFVPDNKKIILTYQYKNQKYPAGWCKNSGKGRLIYLCPGHTPEIFDCPQYQQLIRQSMDWTLGN</sequence>
<dbReference type="AlphaFoldDB" id="A0AAE3JBQ1"/>
<dbReference type="SUPFAM" id="SSF52317">
    <property type="entry name" value="Class I glutamine amidotransferase-like"/>
    <property type="match status" value="1"/>
</dbReference>
<organism evidence="2 3">
    <name type="scientific">Anthropogastromicrobium aceti</name>
    <dbReference type="NCBI Taxonomy" id="2981768"/>
    <lineage>
        <taxon>Bacteria</taxon>
        <taxon>Bacillati</taxon>
        <taxon>Bacillota</taxon>
        <taxon>Clostridia</taxon>
        <taxon>Lachnospirales</taxon>
        <taxon>Lachnospiraceae</taxon>
        <taxon>Anthropogastromicrobium</taxon>
    </lineage>
</organism>
<keyword evidence="3" id="KW-1185">Reference proteome</keyword>
<name>A0AAE3JBQ1_9FIRM</name>
<feature type="domain" description="ThuA-like" evidence="1">
    <location>
        <begin position="49"/>
        <end position="202"/>
    </location>
</feature>
<dbReference type="InterPro" id="IPR029010">
    <property type="entry name" value="ThuA-like"/>
</dbReference>
<gene>
    <name evidence="2" type="ORF">LKD48_00310</name>
</gene>
<dbReference type="Gene3D" id="3.40.50.880">
    <property type="match status" value="1"/>
</dbReference>